<organism evidence="1 2">
    <name type="scientific">Trichogramma brassicae</name>
    <dbReference type="NCBI Taxonomy" id="86971"/>
    <lineage>
        <taxon>Eukaryota</taxon>
        <taxon>Metazoa</taxon>
        <taxon>Ecdysozoa</taxon>
        <taxon>Arthropoda</taxon>
        <taxon>Hexapoda</taxon>
        <taxon>Insecta</taxon>
        <taxon>Pterygota</taxon>
        <taxon>Neoptera</taxon>
        <taxon>Endopterygota</taxon>
        <taxon>Hymenoptera</taxon>
        <taxon>Apocrita</taxon>
        <taxon>Proctotrupomorpha</taxon>
        <taxon>Chalcidoidea</taxon>
        <taxon>Trichogrammatidae</taxon>
        <taxon>Trichogramma</taxon>
    </lineage>
</organism>
<dbReference type="Proteomes" id="UP000479190">
    <property type="component" value="Unassembled WGS sequence"/>
</dbReference>
<accession>A0A6H5IS00</accession>
<dbReference type="AlphaFoldDB" id="A0A6H5IS00"/>
<name>A0A6H5IS00_9HYME</name>
<reference evidence="1 2" key="1">
    <citation type="submission" date="2020-02" db="EMBL/GenBank/DDBJ databases">
        <authorList>
            <person name="Ferguson B K."/>
        </authorList>
    </citation>
    <scope>NUCLEOTIDE SEQUENCE [LARGE SCALE GENOMIC DNA]</scope>
</reference>
<gene>
    <name evidence="1" type="ORF">TBRA_LOCUS12016</name>
</gene>
<dbReference type="OrthoDB" id="185373at2759"/>
<evidence type="ECO:0000313" key="1">
    <source>
        <dbReference type="EMBL" id="CAB0040291.1"/>
    </source>
</evidence>
<keyword evidence="2" id="KW-1185">Reference proteome</keyword>
<dbReference type="EMBL" id="CADCXV010001016">
    <property type="protein sequence ID" value="CAB0040291.1"/>
    <property type="molecule type" value="Genomic_DNA"/>
</dbReference>
<sequence>MAGRNFIKAFNRNLLTELISDVERVNVATFATKPERYSRRNNEAKEYIKKADFDKTLMTTARFNAKIQESSDSQNDNPEDKYITLLKANQKEDPTTSSEKKLFGNLGGLLYERVELDADELKEDERLKDVGRVVPRNKKPTPGQYADMIKDIRCPEKIISKQAFPSSIYVIRAGKSRWDVQLLQSEYRKKKAHQRN</sequence>
<protein>
    <submittedName>
        <fullName evidence="1">Uncharacterized protein</fullName>
    </submittedName>
</protein>
<evidence type="ECO:0000313" key="2">
    <source>
        <dbReference type="Proteomes" id="UP000479190"/>
    </source>
</evidence>
<proteinExistence type="predicted"/>